<gene>
    <name evidence="1" type="ORF">RPERSI_LOCUS4064</name>
</gene>
<proteinExistence type="predicted"/>
<name>A0ACA9LVL6_9GLOM</name>
<evidence type="ECO:0000313" key="2">
    <source>
        <dbReference type="Proteomes" id="UP000789920"/>
    </source>
</evidence>
<evidence type="ECO:0000313" key="1">
    <source>
        <dbReference type="EMBL" id="CAG8553626.1"/>
    </source>
</evidence>
<feature type="non-terminal residue" evidence="1">
    <location>
        <position position="57"/>
    </location>
</feature>
<organism evidence="1 2">
    <name type="scientific">Racocetra persica</name>
    <dbReference type="NCBI Taxonomy" id="160502"/>
    <lineage>
        <taxon>Eukaryota</taxon>
        <taxon>Fungi</taxon>
        <taxon>Fungi incertae sedis</taxon>
        <taxon>Mucoromycota</taxon>
        <taxon>Glomeromycotina</taxon>
        <taxon>Glomeromycetes</taxon>
        <taxon>Diversisporales</taxon>
        <taxon>Gigasporaceae</taxon>
        <taxon>Racocetra</taxon>
    </lineage>
</organism>
<comment type="caution">
    <text evidence="1">The sequence shown here is derived from an EMBL/GenBank/DDBJ whole genome shotgun (WGS) entry which is preliminary data.</text>
</comment>
<dbReference type="Proteomes" id="UP000789920">
    <property type="component" value="Unassembled WGS sequence"/>
</dbReference>
<protein>
    <submittedName>
        <fullName evidence="1">33872_t:CDS:1</fullName>
    </submittedName>
</protein>
<keyword evidence="2" id="KW-1185">Reference proteome</keyword>
<sequence>MEKGCTHEGVPQKGDGCHECCKKPISHFQRKGVTNQPLQKEKDCTHEGVPPNGDGCR</sequence>
<accession>A0ACA9LVL6</accession>
<dbReference type="EMBL" id="CAJVQC010005401">
    <property type="protein sequence ID" value="CAG8553626.1"/>
    <property type="molecule type" value="Genomic_DNA"/>
</dbReference>
<reference evidence="1" key="1">
    <citation type="submission" date="2021-06" db="EMBL/GenBank/DDBJ databases">
        <authorList>
            <person name="Kallberg Y."/>
            <person name="Tangrot J."/>
            <person name="Rosling A."/>
        </authorList>
    </citation>
    <scope>NUCLEOTIDE SEQUENCE</scope>
    <source>
        <strain evidence="1">MA461A</strain>
    </source>
</reference>